<dbReference type="RefSeq" id="WP_179203853.1">
    <property type="nucleotide sequence ID" value="NZ_FWFD01000015.1"/>
</dbReference>
<dbReference type="EMBL" id="FWFD01000015">
    <property type="protein sequence ID" value="SLM86418.1"/>
    <property type="molecule type" value="Genomic_DNA"/>
</dbReference>
<dbReference type="Proteomes" id="UP000195918">
    <property type="component" value="Unassembled WGS sequence"/>
</dbReference>
<accession>A0A1X6WQ85</accession>
<sequence>MSDLKEKIKDQLLNYRDILKSTDVVEEVKTNINLGIEGKVYTGNKENTRKWHSRLY</sequence>
<protein>
    <submittedName>
        <fullName evidence="1">Uncharacterized protein</fullName>
    </submittedName>
</protein>
<dbReference type="AlphaFoldDB" id="A0A1X6WQ85"/>
<organism evidence="1 2">
    <name type="scientific">Vagococcus fluvialis bH819</name>
    <dbReference type="NCBI Taxonomy" id="1255619"/>
    <lineage>
        <taxon>Bacteria</taxon>
        <taxon>Bacillati</taxon>
        <taxon>Bacillota</taxon>
        <taxon>Bacilli</taxon>
        <taxon>Lactobacillales</taxon>
        <taxon>Enterococcaceae</taxon>
        <taxon>Vagococcus</taxon>
    </lineage>
</organism>
<proteinExistence type="predicted"/>
<name>A0A1X6WQ85_9ENTE</name>
<reference evidence="2" key="1">
    <citation type="submission" date="2017-02" db="EMBL/GenBank/DDBJ databases">
        <authorList>
            <person name="Dridi B."/>
        </authorList>
    </citation>
    <scope>NUCLEOTIDE SEQUENCE [LARGE SCALE GENOMIC DNA]</scope>
    <source>
        <strain evidence="2">bH819</strain>
    </source>
</reference>
<keyword evidence="2" id="KW-1185">Reference proteome</keyword>
<evidence type="ECO:0000313" key="1">
    <source>
        <dbReference type="EMBL" id="SLM86418.1"/>
    </source>
</evidence>
<evidence type="ECO:0000313" key="2">
    <source>
        <dbReference type="Proteomes" id="UP000195918"/>
    </source>
</evidence>
<gene>
    <name evidence="1" type="ORF">FM121_10025</name>
</gene>